<dbReference type="GO" id="GO:0009897">
    <property type="term" value="C:external side of plasma membrane"/>
    <property type="evidence" value="ECO:0007669"/>
    <property type="project" value="TreeGrafter"/>
</dbReference>
<organism evidence="20 21">
    <name type="scientific">Oryzias sinensis</name>
    <name type="common">Chinese medaka</name>
    <dbReference type="NCBI Taxonomy" id="183150"/>
    <lineage>
        <taxon>Eukaryota</taxon>
        <taxon>Metazoa</taxon>
        <taxon>Chordata</taxon>
        <taxon>Craniata</taxon>
        <taxon>Vertebrata</taxon>
        <taxon>Euteleostomi</taxon>
        <taxon>Actinopterygii</taxon>
        <taxon>Neopterygii</taxon>
        <taxon>Teleostei</taxon>
        <taxon>Neoteleostei</taxon>
        <taxon>Acanthomorphata</taxon>
        <taxon>Ovalentaria</taxon>
        <taxon>Atherinomorphae</taxon>
        <taxon>Beloniformes</taxon>
        <taxon>Adrianichthyidae</taxon>
        <taxon>Oryziinae</taxon>
        <taxon>Oryzias</taxon>
    </lineage>
</organism>
<feature type="domain" description="Integrin alpha third immunoglobulin-like" evidence="19">
    <location>
        <begin position="849"/>
        <end position="924"/>
    </location>
</feature>
<evidence type="ECO:0000256" key="10">
    <source>
        <dbReference type="ARBA" id="ARBA00023037"/>
    </source>
</evidence>
<name>A0A8C7WZZ3_9TELE</name>
<proteinExistence type="inferred from homology"/>
<dbReference type="FunFam" id="1.20.5.930:FF:000001">
    <property type="entry name" value="Integrin subunit alpha V"/>
    <property type="match status" value="1"/>
</dbReference>
<keyword evidence="6" id="KW-0677">Repeat</keyword>
<reference evidence="20" key="1">
    <citation type="submission" date="2025-08" db="UniProtKB">
        <authorList>
            <consortium name="Ensembl"/>
        </authorList>
    </citation>
    <scope>IDENTIFICATION</scope>
</reference>
<dbReference type="Pfam" id="PF20806">
    <property type="entry name" value="Integrin_A_Ig_3"/>
    <property type="match status" value="1"/>
</dbReference>
<dbReference type="SUPFAM" id="SSF69318">
    <property type="entry name" value="Integrin alpha N-terminal domain"/>
    <property type="match status" value="1"/>
</dbReference>
<dbReference type="PANTHER" id="PTHR23220">
    <property type="entry name" value="INTEGRIN ALPHA"/>
    <property type="match status" value="1"/>
</dbReference>
<dbReference type="FunFam" id="2.60.40.1510:FF:000001">
    <property type="entry name" value="Integrin alpha V"/>
    <property type="match status" value="1"/>
</dbReference>
<evidence type="ECO:0000256" key="4">
    <source>
        <dbReference type="ARBA" id="ARBA00022723"/>
    </source>
</evidence>
<feature type="domain" description="Integrin alpha first immunoglubulin-like" evidence="17">
    <location>
        <begin position="442"/>
        <end position="602"/>
    </location>
</feature>
<dbReference type="GO" id="GO:0008305">
    <property type="term" value="C:integrin complex"/>
    <property type="evidence" value="ECO:0007669"/>
    <property type="project" value="InterPro"/>
</dbReference>
<keyword evidence="12" id="KW-1015">Disulfide bond</keyword>
<comment type="subcellular location">
    <subcellularLocation>
        <location evidence="1 16">Membrane</location>
        <topology evidence="1 16">Single-pass type I membrane protein</topology>
    </subcellularLocation>
</comment>
<keyword evidence="21" id="KW-1185">Reference proteome</keyword>
<dbReference type="PROSITE" id="PS00242">
    <property type="entry name" value="INTEGRIN_ALPHA"/>
    <property type="match status" value="1"/>
</dbReference>
<feature type="repeat" description="FG-GAP" evidence="15">
    <location>
        <begin position="81"/>
        <end position="142"/>
    </location>
</feature>
<dbReference type="SUPFAM" id="SSF69179">
    <property type="entry name" value="Integrin domains"/>
    <property type="match status" value="3"/>
</dbReference>
<feature type="repeat" description="FG-GAP" evidence="15">
    <location>
        <begin position="331"/>
        <end position="390"/>
    </location>
</feature>
<keyword evidence="13 16" id="KW-0675">Receptor</keyword>
<dbReference type="InterPro" id="IPR032695">
    <property type="entry name" value="Integrin_dom_sf"/>
</dbReference>
<evidence type="ECO:0000313" key="20">
    <source>
        <dbReference type="Ensembl" id="ENSOSIP00000005604.1"/>
    </source>
</evidence>
<dbReference type="FunFam" id="2.60.40.1460:FF:000001">
    <property type="entry name" value="Integrin, alpha V"/>
    <property type="match status" value="1"/>
</dbReference>
<dbReference type="Gene3D" id="2.60.40.1510">
    <property type="entry name" value="ntegrin, alpha v. Chain A, domain 3"/>
    <property type="match status" value="1"/>
</dbReference>
<evidence type="ECO:0000259" key="19">
    <source>
        <dbReference type="Pfam" id="PF20806"/>
    </source>
</evidence>
<dbReference type="Gene3D" id="2.60.40.1530">
    <property type="entry name" value="ntegrin, alpha v. Chain A, domain 4"/>
    <property type="match status" value="1"/>
</dbReference>
<dbReference type="GO" id="GO:0005178">
    <property type="term" value="F:integrin binding"/>
    <property type="evidence" value="ECO:0007669"/>
    <property type="project" value="TreeGrafter"/>
</dbReference>
<dbReference type="InterPro" id="IPR048286">
    <property type="entry name" value="Integrin_alpha_Ig-like_3"/>
</dbReference>
<evidence type="ECO:0000259" key="17">
    <source>
        <dbReference type="Pfam" id="PF08441"/>
    </source>
</evidence>
<evidence type="ECO:0000256" key="8">
    <source>
        <dbReference type="ARBA" id="ARBA00022889"/>
    </source>
</evidence>
<evidence type="ECO:0000313" key="21">
    <source>
        <dbReference type="Proteomes" id="UP000694383"/>
    </source>
</evidence>
<dbReference type="InterPro" id="IPR013649">
    <property type="entry name" value="Integrin_alpha_Ig-like_1"/>
</dbReference>
<evidence type="ECO:0000256" key="3">
    <source>
        <dbReference type="ARBA" id="ARBA00022692"/>
    </source>
</evidence>
<dbReference type="InterPro" id="IPR028994">
    <property type="entry name" value="Integrin_alpha_N"/>
</dbReference>
<evidence type="ECO:0000256" key="6">
    <source>
        <dbReference type="ARBA" id="ARBA00022737"/>
    </source>
</evidence>
<dbReference type="GO" id="GO:0007160">
    <property type="term" value="P:cell-matrix adhesion"/>
    <property type="evidence" value="ECO:0007669"/>
    <property type="project" value="TreeGrafter"/>
</dbReference>
<dbReference type="AlphaFoldDB" id="A0A8C7WZZ3"/>
<dbReference type="InterPro" id="IPR048285">
    <property type="entry name" value="Integrin_alpha_Ig-like_2"/>
</dbReference>
<dbReference type="PANTHER" id="PTHR23220:SF3">
    <property type="entry name" value="INTEGRIN ALPHA-5"/>
    <property type="match status" value="1"/>
</dbReference>
<keyword evidence="10 16" id="KW-0401">Integrin</keyword>
<dbReference type="Pfam" id="PF01839">
    <property type="entry name" value="FG-GAP"/>
    <property type="match status" value="2"/>
</dbReference>
<feature type="repeat" description="FG-GAP" evidence="15">
    <location>
        <begin position="265"/>
        <end position="330"/>
    </location>
</feature>
<dbReference type="SMART" id="SM00191">
    <property type="entry name" value="Int_alpha"/>
    <property type="match status" value="4"/>
</dbReference>
<dbReference type="InterPro" id="IPR013519">
    <property type="entry name" value="Int_alpha_beta-p"/>
</dbReference>
<dbReference type="Ensembl" id="ENSOSIT00000006019.1">
    <property type="protein sequence ID" value="ENSOSIP00000005604.1"/>
    <property type="gene ID" value="ENSOSIG00000001110.1"/>
</dbReference>
<feature type="repeat" description="FG-GAP" evidence="15">
    <location>
        <begin position="394"/>
        <end position="457"/>
    </location>
</feature>
<dbReference type="Proteomes" id="UP000694383">
    <property type="component" value="Unplaced"/>
</dbReference>
<dbReference type="PROSITE" id="PS51470">
    <property type="entry name" value="FG_GAP"/>
    <property type="match status" value="5"/>
</dbReference>
<protein>
    <submittedName>
        <fullName evidence="20">Integrin, alpha 5 (fibronectin receptor, alpha polypeptide)</fullName>
    </submittedName>
</protein>
<keyword evidence="14" id="KW-0325">Glycoprotein</keyword>
<dbReference type="Gene3D" id="2.130.10.130">
    <property type="entry name" value="Integrin alpha, N-terminal"/>
    <property type="match status" value="1"/>
</dbReference>
<keyword evidence="3 16" id="KW-0812">Transmembrane</keyword>
<evidence type="ECO:0000256" key="7">
    <source>
        <dbReference type="ARBA" id="ARBA00022837"/>
    </source>
</evidence>
<dbReference type="InterPro" id="IPR000413">
    <property type="entry name" value="Integrin_alpha"/>
</dbReference>
<feature type="repeat" description="FG-GAP" evidence="15">
    <location>
        <begin position="147"/>
        <end position="199"/>
    </location>
</feature>
<dbReference type="GO" id="GO:0033627">
    <property type="term" value="P:cell adhesion mediated by integrin"/>
    <property type="evidence" value="ECO:0007669"/>
    <property type="project" value="TreeGrafter"/>
</dbReference>
<dbReference type="Pfam" id="PF08441">
    <property type="entry name" value="Integrin_A_Ig_1"/>
    <property type="match status" value="1"/>
</dbReference>
<dbReference type="Gene3D" id="2.60.40.1460">
    <property type="entry name" value="Integrin domains. Chain A, domain 2"/>
    <property type="match status" value="1"/>
</dbReference>
<evidence type="ECO:0000256" key="1">
    <source>
        <dbReference type="ARBA" id="ARBA00004479"/>
    </source>
</evidence>
<evidence type="ECO:0000256" key="15">
    <source>
        <dbReference type="PROSITE-ProRule" id="PRU00803"/>
    </source>
</evidence>
<dbReference type="GO" id="GO:0046872">
    <property type="term" value="F:metal ion binding"/>
    <property type="evidence" value="ECO:0007669"/>
    <property type="project" value="UniProtKB-KW"/>
</dbReference>
<evidence type="ECO:0000256" key="12">
    <source>
        <dbReference type="ARBA" id="ARBA00023157"/>
    </source>
</evidence>
<sequence length="985" mass="109920">RVYTSRLEAPQTLPGPIGSYLLYPHQNDCNASVVIGAPKANTSQINITEGGSVFYCPWSPGQTHCDSIEFDTEGDRFVFLNETKHKIDFKSHQWFGATVRSHGDTVLACAPLYSWRTEKDTPHSDVTGTCYLSVQNFTKFVEYAPCRTEFSDREGQGYCQGGFSADFTMNGKVVLGGPGSYFWQGQVISAAKENIIRAYYPGYFIQAVDGQMQTKQGQSSHDDNYQGYSVAVGEFSGDEVEGKTIQTFFCSFACSNLMFLSKLFQILSLGFKKEMGSYFGYALATTDINNDGMTDLLVGAPMFIVRGSDSHLEEMGRVYVYLQRSPLKLELRLPHQTGTQMYGRFGSSIAALGDLNQDGFNDVAISCPFGGEDQKGLVYIFNGFSEGLREKPSQVIKGQWAAGAVPPSFGFSLRGAKDLDMNGYPDLIVGAFGVDKAVLYRARPIVNTSASLTVYPTMINPEEKNCMVSSGNSSIPVSCVNLSYCISADGKHLPEFLDFNVEVQLDSLKHKQKGAVKRALFLDSQQPLLQRSVRVRRGERLCDHTKIYLRSEKDFRDKLSSIFMALNLTLDETAANEVHGLQPILNYQSANVIERKAQILLDCGEDNICVPDLKLEVLGRRKEVYLGDDNSLTLIFNARNEGEGGAYEAELHVVLPPEADYSGIARNNELTCSYEMENQTRYLSCDLGNPMRAGANLWAGLRFTVPRLKDTHRTIQFELQIRSKNENNSHSEIVSYILDVVVQADVVLNGVSRPDKVYLPPANWKVPKNHEGEPDEDPAVEHIYEVSSSANWFEINIPIRLQNKRLSRNHQQKWHFFFLFTIFPSQISPGFGSGLLGSVLMIWSLLSQSCSNVECWTIRCNVGLLEKGTTALVKVRSRLRAETFMEYVLECLAAYSVKKMPYAIQPKFLPNGQKKVFVVTPVVWNKPDIENFVPLWIIILAILAGLLLLAVLIYVLYRLGFFKRSGPYGTAMEKAQLKPQAASEA</sequence>
<feature type="domain" description="Integrin alpha second immunoglobulin-like" evidence="18">
    <location>
        <begin position="603"/>
        <end position="740"/>
    </location>
</feature>
<keyword evidence="11 16" id="KW-0472">Membrane</keyword>
<dbReference type="Pfam" id="PF20805">
    <property type="entry name" value="Integrin_A_Ig_2"/>
    <property type="match status" value="1"/>
</dbReference>
<accession>A0A8C7WZZ3</accession>
<evidence type="ECO:0000256" key="13">
    <source>
        <dbReference type="ARBA" id="ARBA00023170"/>
    </source>
</evidence>
<dbReference type="InterPro" id="IPR013517">
    <property type="entry name" value="FG-GAP"/>
</dbReference>
<keyword evidence="5" id="KW-0732">Signal</keyword>
<keyword evidence="9 16" id="KW-1133">Transmembrane helix</keyword>
<dbReference type="GO" id="GO:0007229">
    <property type="term" value="P:integrin-mediated signaling pathway"/>
    <property type="evidence" value="ECO:0007669"/>
    <property type="project" value="UniProtKB-KW"/>
</dbReference>
<comment type="similarity">
    <text evidence="2 16">Belongs to the integrin alpha chain family.</text>
</comment>
<dbReference type="PRINTS" id="PR01185">
    <property type="entry name" value="INTEGRINA"/>
</dbReference>
<evidence type="ECO:0000256" key="5">
    <source>
        <dbReference type="ARBA" id="ARBA00022729"/>
    </source>
</evidence>
<dbReference type="GeneTree" id="ENSGT00940000158061"/>
<dbReference type="InterPro" id="IPR018184">
    <property type="entry name" value="Integrin_alpha_C_CS"/>
</dbReference>
<keyword evidence="4" id="KW-0479">Metal-binding</keyword>
<evidence type="ECO:0000256" key="16">
    <source>
        <dbReference type="RuleBase" id="RU003762"/>
    </source>
</evidence>
<evidence type="ECO:0000259" key="18">
    <source>
        <dbReference type="Pfam" id="PF20805"/>
    </source>
</evidence>
<evidence type="ECO:0000256" key="9">
    <source>
        <dbReference type="ARBA" id="ARBA00022989"/>
    </source>
</evidence>
<evidence type="ECO:0000256" key="2">
    <source>
        <dbReference type="ARBA" id="ARBA00008054"/>
    </source>
</evidence>
<dbReference type="GO" id="GO:0098609">
    <property type="term" value="P:cell-cell adhesion"/>
    <property type="evidence" value="ECO:0007669"/>
    <property type="project" value="TreeGrafter"/>
</dbReference>
<dbReference type="GO" id="GO:0001525">
    <property type="term" value="P:angiogenesis"/>
    <property type="evidence" value="ECO:0007669"/>
    <property type="project" value="TreeGrafter"/>
</dbReference>
<keyword evidence="7" id="KW-0106">Calcium</keyword>
<keyword evidence="8 16" id="KW-0130">Cell adhesion</keyword>
<evidence type="ECO:0000256" key="11">
    <source>
        <dbReference type="ARBA" id="ARBA00023136"/>
    </source>
</evidence>
<feature type="transmembrane region" description="Helical" evidence="16">
    <location>
        <begin position="935"/>
        <end position="957"/>
    </location>
</feature>
<dbReference type="Gene3D" id="1.20.5.930">
    <property type="entry name" value="Bicelle-embedded integrin alpha(iib) transmembrane segment"/>
    <property type="match status" value="1"/>
</dbReference>
<evidence type="ECO:0000256" key="14">
    <source>
        <dbReference type="ARBA" id="ARBA00023180"/>
    </source>
</evidence>
<reference evidence="20" key="2">
    <citation type="submission" date="2025-09" db="UniProtKB">
        <authorList>
            <consortium name="Ensembl"/>
        </authorList>
    </citation>
    <scope>IDENTIFICATION</scope>
</reference>